<dbReference type="PANTHER" id="PTHR11610:SF173">
    <property type="entry name" value="LIPASE DOMAIN-CONTAINING PROTEIN-RELATED"/>
    <property type="match status" value="1"/>
</dbReference>
<keyword evidence="3" id="KW-0964">Secreted</keyword>
<dbReference type="InterPro" id="IPR002334">
    <property type="entry name" value="Allerg_PlipaseA1"/>
</dbReference>
<dbReference type="InterPro" id="IPR000734">
    <property type="entry name" value="TAG_lipase"/>
</dbReference>
<evidence type="ECO:0000256" key="1">
    <source>
        <dbReference type="ARBA" id="ARBA00004613"/>
    </source>
</evidence>
<gene>
    <name evidence="6" type="ORF">MNOR_LOCUS38819</name>
</gene>
<organism evidence="6 7">
    <name type="scientific">Meganyctiphanes norvegica</name>
    <name type="common">Northern krill</name>
    <name type="synonym">Thysanopoda norvegica</name>
    <dbReference type="NCBI Taxonomy" id="48144"/>
    <lineage>
        <taxon>Eukaryota</taxon>
        <taxon>Metazoa</taxon>
        <taxon>Ecdysozoa</taxon>
        <taxon>Arthropoda</taxon>
        <taxon>Crustacea</taxon>
        <taxon>Multicrustacea</taxon>
        <taxon>Malacostraca</taxon>
        <taxon>Eumalacostraca</taxon>
        <taxon>Eucarida</taxon>
        <taxon>Euphausiacea</taxon>
        <taxon>Euphausiidae</taxon>
        <taxon>Meganyctiphanes</taxon>
    </lineage>
</organism>
<comment type="caution">
    <text evidence="6">The sequence shown here is derived from an EMBL/GenBank/DDBJ whole genome shotgun (WGS) entry which is preliminary data.</text>
</comment>
<comment type="subcellular location">
    <subcellularLocation>
        <location evidence="1">Secreted</location>
    </subcellularLocation>
</comment>
<evidence type="ECO:0000256" key="4">
    <source>
        <dbReference type="RuleBase" id="RU004262"/>
    </source>
</evidence>
<sequence length="362" mass="40555">MNSSILNNPNSFFIKGGSKGIQVIRGGSLNCIKLYFIKKNHKYKMCLGATYISKVQTSHKSMNIILTPRDYLYCQIILSKIKDIGSANHEVVAYKPSTFDGTGFDASKPTKFIIHGFVQTGNANWLTEMAQEMLDYGDYNVFRVNWEGGSSMNFYGQATSNTRVVGLEIGYLVNWMVNYFSLDPAKVHLIGHSLGSHVAGYAGELITGLGRISGLDPAGPYFTWMPSFVILDETDAIFVDNYHTDARPLYLGGYGTPQAMGNVDFYPNGGSFQPGCGLRNVLACSHSRAIDLYRDTLNQTYPYIAHEYDDYDDFKDGHYKLCGDDNQKCPPIYLGIRASEYTQKDRINVQFHFDTNQEAPYC</sequence>
<comment type="similarity">
    <text evidence="2 4">Belongs to the AB hydrolase superfamily. Lipase family.</text>
</comment>
<evidence type="ECO:0000313" key="7">
    <source>
        <dbReference type="Proteomes" id="UP001497623"/>
    </source>
</evidence>
<dbReference type="InterPro" id="IPR029058">
    <property type="entry name" value="AB_hydrolase_fold"/>
</dbReference>
<evidence type="ECO:0000313" key="6">
    <source>
        <dbReference type="EMBL" id="CAL4217380.1"/>
    </source>
</evidence>
<dbReference type="PANTHER" id="PTHR11610">
    <property type="entry name" value="LIPASE"/>
    <property type="match status" value="1"/>
</dbReference>
<dbReference type="PRINTS" id="PR00821">
    <property type="entry name" value="TAGLIPASE"/>
</dbReference>
<dbReference type="GO" id="GO:0016042">
    <property type="term" value="P:lipid catabolic process"/>
    <property type="evidence" value="ECO:0007669"/>
    <property type="project" value="TreeGrafter"/>
</dbReference>
<dbReference type="GO" id="GO:0016298">
    <property type="term" value="F:lipase activity"/>
    <property type="evidence" value="ECO:0007669"/>
    <property type="project" value="InterPro"/>
</dbReference>
<evidence type="ECO:0000259" key="5">
    <source>
        <dbReference type="Pfam" id="PF00151"/>
    </source>
</evidence>
<dbReference type="Gene3D" id="3.40.50.1820">
    <property type="entry name" value="alpha/beta hydrolase"/>
    <property type="match status" value="1"/>
</dbReference>
<dbReference type="CDD" id="cd00707">
    <property type="entry name" value="Pancreat_lipase_like"/>
    <property type="match status" value="1"/>
</dbReference>
<dbReference type="InterPro" id="IPR013818">
    <property type="entry name" value="Lipase"/>
</dbReference>
<protein>
    <recommendedName>
        <fullName evidence="5">Lipase domain-containing protein</fullName>
    </recommendedName>
</protein>
<dbReference type="InterPro" id="IPR033906">
    <property type="entry name" value="Lipase_N"/>
</dbReference>
<feature type="domain" description="Lipase" evidence="5">
    <location>
        <begin position="74"/>
        <end position="361"/>
    </location>
</feature>
<dbReference type="Proteomes" id="UP001497623">
    <property type="component" value="Unassembled WGS sequence"/>
</dbReference>
<dbReference type="GO" id="GO:0005615">
    <property type="term" value="C:extracellular space"/>
    <property type="evidence" value="ECO:0007669"/>
    <property type="project" value="TreeGrafter"/>
</dbReference>
<evidence type="ECO:0000256" key="3">
    <source>
        <dbReference type="ARBA" id="ARBA00022525"/>
    </source>
</evidence>
<dbReference type="AlphaFoldDB" id="A0AAV2SPS3"/>
<keyword evidence="7" id="KW-1185">Reference proteome</keyword>
<dbReference type="Pfam" id="PF00151">
    <property type="entry name" value="Lipase"/>
    <property type="match status" value="1"/>
</dbReference>
<dbReference type="SUPFAM" id="SSF53474">
    <property type="entry name" value="alpha/beta-Hydrolases"/>
    <property type="match status" value="1"/>
</dbReference>
<reference evidence="6 7" key="1">
    <citation type="submission" date="2024-05" db="EMBL/GenBank/DDBJ databases">
        <authorList>
            <person name="Wallberg A."/>
        </authorList>
    </citation>
    <scope>NUCLEOTIDE SEQUENCE [LARGE SCALE GENOMIC DNA]</scope>
</reference>
<evidence type="ECO:0000256" key="2">
    <source>
        <dbReference type="ARBA" id="ARBA00010701"/>
    </source>
</evidence>
<dbReference type="EMBL" id="CAXKWB010092724">
    <property type="protein sequence ID" value="CAL4217380.1"/>
    <property type="molecule type" value="Genomic_DNA"/>
</dbReference>
<dbReference type="PRINTS" id="PR00825">
    <property type="entry name" value="DOLALLERGEN"/>
</dbReference>
<accession>A0AAV2SPS3</accession>
<name>A0AAV2SPS3_MEGNR</name>
<proteinExistence type="inferred from homology"/>